<dbReference type="EMBL" id="BART01039271">
    <property type="protein sequence ID" value="GAH12320.1"/>
    <property type="molecule type" value="Genomic_DNA"/>
</dbReference>
<name>X1DVQ6_9ZZZZ</name>
<evidence type="ECO:0000313" key="1">
    <source>
        <dbReference type="EMBL" id="GAH12320.1"/>
    </source>
</evidence>
<reference evidence="1" key="1">
    <citation type="journal article" date="2014" name="Front. Microbiol.">
        <title>High frequency of phylogenetically diverse reductive dehalogenase-homologous genes in deep subseafloor sedimentary metagenomes.</title>
        <authorList>
            <person name="Kawai M."/>
            <person name="Futagami T."/>
            <person name="Toyoda A."/>
            <person name="Takaki Y."/>
            <person name="Nishi S."/>
            <person name="Hori S."/>
            <person name="Arai W."/>
            <person name="Tsubouchi T."/>
            <person name="Morono Y."/>
            <person name="Uchiyama I."/>
            <person name="Ito T."/>
            <person name="Fujiyama A."/>
            <person name="Inagaki F."/>
            <person name="Takami H."/>
        </authorList>
    </citation>
    <scope>NUCLEOTIDE SEQUENCE</scope>
    <source>
        <strain evidence="1">Expedition CK06-06</strain>
    </source>
</reference>
<feature type="non-terminal residue" evidence="1">
    <location>
        <position position="1"/>
    </location>
</feature>
<sequence length="114" mass="12722">YTLPYFGESGLDANGNSISDHTGPAAVSSIACIRGFNLQKWFSNLILNVYPVGTYLEQLLGRTHRYGQTAPAVYAQMLFTAKEQVEGFEQACRDAKYIEQTTGQKQKLVYADYL</sequence>
<gene>
    <name evidence="1" type="ORF">S01H4_64643</name>
</gene>
<accession>X1DVQ6</accession>
<evidence type="ECO:0008006" key="2">
    <source>
        <dbReference type="Google" id="ProtNLM"/>
    </source>
</evidence>
<dbReference type="AlphaFoldDB" id="X1DVQ6"/>
<protein>
    <recommendedName>
        <fullName evidence="2">Helicase C-terminal domain-containing protein</fullName>
    </recommendedName>
</protein>
<proteinExistence type="predicted"/>
<organism evidence="1">
    <name type="scientific">marine sediment metagenome</name>
    <dbReference type="NCBI Taxonomy" id="412755"/>
    <lineage>
        <taxon>unclassified sequences</taxon>
        <taxon>metagenomes</taxon>
        <taxon>ecological metagenomes</taxon>
    </lineage>
</organism>
<comment type="caution">
    <text evidence="1">The sequence shown here is derived from an EMBL/GenBank/DDBJ whole genome shotgun (WGS) entry which is preliminary data.</text>
</comment>